<sequence>MFREVSVLQLKPRNFATFLLADQRVCEACSLGECARAHHQPPEEGDAGADGEGQGAAEAEQFAKVQKEMHLPAGDFPSVDEYRDTLSAYNFDRFERLRPKMVQGVDDDMLAYDITDLLKQFRNPYQ</sequence>
<dbReference type="Proteomes" id="UP001231189">
    <property type="component" value="Unassembled WGS sequence"/>
</dbReference>
<feature type="region of interest" description="Disordered" evidence="1">
    <location>
        <begin position="36"/>
        <end position="64"/>
    </location>
</feature>
<evidence type="ECO:0000313" key="3">
    <source>
        <dbReference type="EMBL" id="KAK1686459.1"/>
    </source>
</evidence>
<dbReference type="Pfam" id="PF18150">
    <property type="entry name" value="DUF5600"/>
    <property type="match status" value="1"/>
</dbReference>
<evidence type="ECO:0000259" key="2">
    <source>
        <dbReference type="Pfam" id="PF18150"/>
    </source>
</evidence>
<dbReference type="InterPro" id="IPR040990">
    <property type="entry name" value="DUF5600"/>
</dbReference>
<name>A0AAD8TRH3_LOLMU</name>
<gene>
    <name evidence="3" type="ORF">QYE76_047307</name>
</gene>
<protein>
    <recommendedName>
        <fullName evidence="2">DUF5600 domain-containing protein</fullName>
    </recommendedName>
</protein>
<proteinExistence type="predicted"/>
<keyword evidence="4" id="KW-1185">Reference proteome</keyword>
<organism evidence="3 4">
    <name type="scientific">Lolium multiflorum</name>
    <name type="common">Italian ryegrass</name>
    <name type="synonym">Lolium perenne subsp. multiflorum</name>
    <dbReference type="NCBI Taxonomy" id="4521"/>
    <lineage>
        <taxon>Eukaryota</taxon>
        <taxon>Viridiplantae</taxon>
        <taxon>Streptophyta</taxon>
        <taxon>Embryophyta</taxon>
        <taxon>Tracheophyta</taxon>
        <taxon>Spermatophyta</taxon>
        <taxon>Magnoliopsida</taxon>
        <taxon>Liliopsida</taxon>
        <taxon>Poales</taxon>
        <taxon>Poaceae</taxon>
        <taxon>BOP clade</taxon>
        <taxon>Pooideae</taxon>
        <taxon>Poodae</taxon>
        <taxon>Poeae</taxon>
        <taxon>Poeae Chloroplast Group 2 (Poeae type)</taxon>
        <taxon>Loliodinae</taxon>
        <taxon>Loliinae</taxon>
        <taxon>Lolium</taxon>
    </lineage>
</organism>
<dbReference type="AlphaFoldDB" id="A0AAD8TRH3"/>
<evidence type="ECO:0000313" key="4">
    <source>
        <dbReference type="Proteomes" id="UP001231189"/>
    </source>
</evidence>
<comment type="caution">
    <text evidence="3">The sequence shown here is derived from an EMBL/GenBank/DDBJ whole genome shotgun (WGS) entry which is preliminary data.</text>
</comment>
<dbReference type="EMBL" id="JAUUTY010000002">
    <property type="protein sequence ID" value="KAK1686459.1"/>
    <property type="molecule type" value="Genomic_DNA"/>
</dbReference>
<feature type="domain" description="DUF5600" evidence="2">
    <location>
        <begin position="59"/>
        <end position="117"/>
    </location>
</feature>
<evidence type="ECO:0000256" key="1">
    <source>
        <dbReference type="SAM" id="MobiDB-lite"/>
    </source>
</evidence>
<reference evidence="3" key="1">
    <citation type="submission" date="2023-07" db="EMBL/GenBank/DDBJ databases">
        <title>A chromosome-level genome assembly of Lolium multiflorum.</title>
        <authorList>
            <person name="Chen Y."/>
            <person name="Copetti D."/>
            <person name="Kolliker R."/>
            <person name="Studer B."/>
        </authorList>
    </citation>
    <scope>NUCLEOTIDE SEQUENCE</scope>
    <source>
        <strain evidence="3">02402/16</strain>
        <tissue evidence="3">Leaf</tissue>
    </source>
</reference>
<dbReference type="Gene3D" id="1.10.268.20">
    <property type="match status" value="1"/>
</dbReference>
<accession>A0AAD8TRH3</accession>